<dbReference type="InterPro" id="IPR019988">
    <property type="entry name" value="GTP-bd_ribosome_bgen_YqeH"/>
</dbReference>
<dbReference type="PROSITE" id="PS51721">
    <property type="entry name" value="G_CP"/>
    <property type="match status" value="1"/>
</dbReference>
<dbReference type="InterPro" id="IPR030378">
    <property type="entry name" value="G_CP_dom"/>
</dbReference>
<feature type="domain" description="CP-type G" evidence="1">
    <location>
        <begin position="57"/>
        <end position="223"/>
    </location>
</feature>
<dbReference type="PANTHER" id="PTHR46434:SF1">
    <property type="entry name" value="GENETIC INTERACTOR OF PROHIBITINS 3, MITOCHONDRIAL"/>
    <property type="match status" value="1"/>
</dbReference>
<dbReference type="Gene3D" id="3.40.50.300">
    <property type="entry name" value="P-loop containing nucleotide triphosphate hydrolases"/>
    <property type="match status" value="1"/>
</dbReference>
<organism evidence="2 3">
    <name type="scientific">Gracilibacillus marinus</name>
    <dbReference type="NCBI Taxonomy" id="630535"/>
    <lineage>
        <taxon>Bacteria</taxon>
        <taxon>Bacillati</taxon>
        <taxon>Bacillota</taxon>
        <taxon>Bacilli</taxon>
        <taxon>Bacillales</taxon>
        <taxon>Bacillaceae</taxon>
        <taxon>Gracilibacillus</taxon>
    </lineage>
</organism>
<sequence length="367" mass="41589">MEQTVYCEGCGVPLQSEDKSKAGFLPKSAWNNEQVICQRCFRLKHYNEVQDVDYSDDDYLRMIHQISDTNSLVVKVVDIFDFNGSFISGLQRLTGNNPIILIGNKVDLLPKSTNRNKLINWMKKTASEYGLKIQDVYLVSAVKGYGFDEVEEAINTYRGEKDVYVVGCTNVGKSTFINQLINRTSGIKDAITTSYFPGTTLGFIQIPLDEKSALFDTPGVVNRQQIVHYVTDSDLKIITPRKEIKPKIYQLNAQQTLFFGGFARFDFEKGLKQSFVCYFSNELMIHRTKLDQADEFYTKHVGELLNPPNRESLEMLPQLTKQTFKIKNEKTDIVFPGLGWITIPEGGITVTIHAPKGIQLSIRPALI</sequence>
<dbReference type="PANTHER" id="PTHR46434">
    <property type="entry name" value="GENETIC INTERACTOR OF PROHIBITINS 3, MITOCHONDRIAL"/>
    <property type="match status" value="1"/>
</dbReference>
<evidence type="ECO:0000259" key="1">
    <source>
        <dbReference type="PROSITE" id="PS51721"/>
    </source>
</evidence>
<dbReference type="InterPro" id="IPR048422">
    <property type="entry name" value="NOA1/YqeH-like_C"/>
</dbReference>
<evidence type="ECO:0000313" key="2">
    <source>
        <dbReference type="EMBL" id="MFC4388428.1"/>
    </source>
</evidence>
<dbReference type="Pfam" id="PF21516">
    <property type="entry name" value="YqeH-like_C"/>
    <property type="match status" value="1"/>
</dbReference>
<keyword evidence="3" id="KW-1185">Reference proteome</keyword>
<dbReference type="InterPro" id="IPR027417">
    <property type="entry name" value="P-loop_NTPase"/>
</dbReference>
<dbReference type="SUPFAM" id="SSF52540">
    <property type="entry name" value="P-loop containing nucleoside triphosphate hydrolases"/>
    <property type="match status" value="1"/>
</dbReference>
<name>A0ABV8VYY4_9BACI</name>
<comment type="caution">
    <text evidence="2">The sequence shown here is derived from an EMBL/GenBank/DDBJ whole genome shotgun (WGS) entry which is preliminary data.</text>
</comment>
<reference evidence="3" key="1">
    <citation type="journal article" date="2019" name="Int. J. Syst. Evol. Microbiol.">
        <title>The Global Catalogue of Microorganisms (GCM) 10K type strain sequencing project: providing services to taxonomists for standard genome sequencing and annotation.</title>
        <authorList>
            <consortium name="The Broad Institute Genomics Platform"/>
            <consortium name="The Broad Institute Genome Sequencing Center for Infectious Disease"/>
            <person name="Wu L."/>
            <person name="Ma J."/>
        </authorList>
    </citation>
    <scope>NUCLEOTIDE SEQUENCE [LARGE SCALE GENOMIC DNA]</scope>
    <source>
        <strain evidence="3">KACC 14058</strain>
    </source>
</reference>
<dbReference type="CDD" id="cd01855">
    <property type="entry name" value="YqeH"/>
    <property type="match status" value="1"/>
</dbReference>
<dbReference type="Proteomes" id="UP001595880">
    <property type="component" value="Unassembled WGS sequence"/>
</dbReference>
<dbReference type="RefSeq" id="WP_390199427.1">
    <property type="nucleotide sequence ID" value="NZ_JBHSDV010000003.1"/>
</dbReference>
<protein>
    <submittedName>
        <fullName evidence="2">Ribosome biogenesis GTPase YqeH</fullName>
    </submittedName>
</protein>
<dbReference type="Pfam" id="PF01926">
    <property type="entry name" value="MMR_HSR1"/>
    <property type="match status" value="1"/>
</dbReference>
<proteinExistence type="predicted"/>
<dbReference type="InterPro" id="IPR050896">
    <property type="entry name" value="Mito_lipid_metab_GTPase"/>
</dbReference>
<evidence type="ECO:0000313" key="3">
    <source>
        <dbReference type="Proteomes" id="UP001595880"/>
    </source>
</evidence>
<dbReference type="NCBIfam" id="TIGR03597">
    <property type="entry name" value="GTPase_YqeH"/>
    <property type="match status" value="1"/>
</dbReference>
<gene>
    <name evidence="2" type="primary">yqeH</name>
    <name evidence="2" type="ORF">ACFOZ1_11520</name>
</gene>
<dbReference type="InterPro" id="IPR006073">
    <property type="entry name" value="GTP-bd"/>
</dbReference>
<dbReference type="EMBL" id="JBHSDV010000003">
    <property type="protein sequence ID" value="MFC4388428.1"/>
    <property type="molecule type" value="Genomic_DNA"/>
</dbReference>
<accession>A0ABV8VYY4</accession>